<keyword evidence="8" id="KW-1133">Transmembrane helix</keyword>
<proteinExistence type="inferred from homology"/>
<organism evidence="11 12">
    <name type="scientific">Nguyenibacter vanlangensis</name>
    <dbReference type="NCBI Taxonomy" id="1216886"/>
    <lineage>
        <taxon>Bacteria</taxon>
        <taxon>Pseudomonadati</taxon>
        <taxon>Pseudomonadota</taxon>
        <taxon>Alphaproteobacteria</taxon>
        <taxon>Acetobacterales</taxon>
        <taxon>Acetobacteraceae</taxon>
        <taxon>Nguyenibacter</taxon>
    </lineage>
</organism>
<feature type="non-terminal residue" evidence="11">
    <location>
        <position position="1"/>
    </location>
</feature>
<reference evidence="11 12" key="1">
    <citation type="submission" date="2020-06" db="EMBL/GenBank/DDBJ databases">
        <title>Description of novel acetic acid bacteria.</title>
        <authorList>
            <person name="Sombolestani A."/>
        </authorList>
    </citation>
    <scope>NUCLEOTIDE SEQUENCE [LARGE SCALE GENOMIC DNA]</scope>
    <source>
        <strain evidence="11 12">LMG 31431</strain>
    </source>
</reference>
<dbReference type="SUPFAM" id="SSF74653">
    <property type="entry name" value="TolA/TonB C-terminal domain"/>
    <property type="match status" value="1"/>
</dbReference>
<dbReference type="NCBIfam" id="TIGR01352">
    <property type="entry name" value="tonB_Cterm"/>
    <property type="match status" value="1"/>
</dbReference>
<dbReference type="Pfam" id="PF03544">
    <property type="entry name" value="TonB_C"/>
    <property type="match status" value="1"/>
</dbReference>
<keyword evidence="9" id="KW-0472">Membrane</keyword>
<evidence type="ECO:0000256" key="1">
    <source>
        <dbReference type="ARBA" id="ARBA00004383"/>
    </source>
</evidence>
<evidence type="ECO:0000313" key="11">
    <source>
        <dbReference type="EMBL" id="NVN13797.1"/>
    </source>
</evidence>
<keyword evidence="5" id="KW-0997">Cell inner membrane</keyword>
<accession>A0A7Y7J0X8</accession>
<dbReference type="PANTHER" id="PTHR33446">
    <property type="entry name" value="PROTEIN TONB-RELATED"/>
    <property type="match status" value="1"/>
</dbReference>
<evidence type="ECO:0000256" key="4">
    <source>
        <dbReference type="ARBA" id="ARBA00022475"/>
    </source>
</evidence>
<evidence type="ECO:0000256" key="5">
    <source>
        <dbReference type="ARBA" id="ARBA00022519"/>
    </source>
</evidence>
<name>A0A7Y7J0X8_9PROT</name>
<dbReference type="InterPro" id="IPR006260">
    <property type="entry name" value="TonB/TolA_C"/>
</dbReference>
<evidence type="ECO:0000256" key="7">
    <source>
        <dbReference type="ARBA" id="ARBA00022927"/>
    </source>
</evidence>
<evidence type="ECO:0000256" key="2">
    <source>
        <dbReference type="ARBA" id="ARBA00006555"/>
    </source>
</evidence>
<gene>
    <name evidence="11" type="ORF">HUK84_22095</name>
</gene>
<dbReference type="InterPro" id="IPR051045">
    <property type="entry name" value="TonB-dependent_transducer"/>
</dbReference>
<dbReference type="RefSeq" id="WP_176642029.1">
    <property type="nucleotide sequence ID" value="NZ_JABXXP010001199.1"/>
</dbReference>
<dbReference type="GO" id="GO:0055085">
    <property type="term" value="P:transmembrane transport"/>
    <property type="evidence" value="ECO:0007669"/>
    <property type="project" value="InterPro"/>
</dbReference>
<evidence type="ECO:0000256" key="6">
    <source>
        <dbReference type="ARBA" id="ARBA00022692"/>
    </source>
</evidence>
<evidence type="ECO:0000256" key="8">
    <source>
        <dbReference type="ARBA" id="ARBA00022989"/>
    </source>
</evidence>
<keyword evidence="3" id="KW-0813">Transport</keyword>
<evidence type="ECO:0000256" key="9">
    <source>
        <dbReference type="ARBA" id="ARBA00023136"/>
    </source>
</evidence>
<evidence type="ECO:0000313" key="12">
    <source>
        <dbReference type="Proteomes" id="UP000534870"/>
    </source>
</evidence>
<dbReference type="Proteomes" id="UP000534870">
    <property type="component" value="Unassembled WGS sequence"/>
</dbReference>
<protein>
    <submittedName>
        <fullName evidence="11">Energy transducer TonB</fullName>
    </submittedName>
</protein>
<comment type="subcellular location">
    <subcellularLocation>
        <location evidence="1">Cell inner membrane</location>
        <topology evidence="1">Single-pass membrane protein</topology>
        <orientation evidence="1">Periplasmic side</orientation>
    </subcellularLocation>
</comment>
<evidence type="ECO:0000256" key="3">
    <source>
        <dbReference type="ARBA" id="ARBA00022448"/>
    </source>
</evidence>
<keyword evidence="6" id="KW-0812">Transmembrane</keyword>
<dbReference type="AlphaFoldDB" id="A0A7Y7J0X8"/>
<dbReference type="GO" id="GO:0015031">
    <property type="term" value="P:protein transport"/>
    <property type="evidence" value="ECO:0007669"/>
    <property type="project" value="UniProtKB-KW"/>
</dbReference>
<sequence>VPPAPSAPVGPPVPDHLAGARPVNNVKLEYPEDMLEENREGRVTVVCDVEPSGETTNCAVTSVQGGQAFAQAALDYVRRARYQPAVKNGVPIKEFHHPYTITFRLSNDD</sequence>
<dbReference type="Gene3D" id="3.30.1150.10">
    <property type="match status" value="1"/>
</dbReference>
<dbReference type="PROSITE" id="PS52015">
    <property type="entry name" value="TONB_CTD"/>
    <property type="match status" value="1"/>
</dbReference>
<keyword evidence="4" id="KW-1003">Cell membrane</keyword>
<dbReference type="EMBL" id="JABXXP010001199">
    <property type="protein sequence ID" value="NVN13797.1"/>
    <property type="molecule type" value="Genomic_DNA"/>
</dbReference>
<keyword evidence="7" id="KW-0653">Protein transport</keyword>
<evidence type="ECO:0000259" key="10">
    <source>
        <dbReference type="PROSITE" id="PS52015"/>
    </source>
</evidence>
<dbReference type="GO" id="GO:0005886">
    <property type="term" value="C:plasma membrane"/>
    <property type="evidence" value="ECO:0007669"/>
    <property type="project" value="UniProtKB-SubCell"/>
</dbReference>
<feature type="domain" description="TonB C-terminal" evidence="10">
    <location>
        <begin position="15"/>
        <end position="109"/>
    </location>
</feature>
<dbReference type="InterPro" id="IPR037682">
    <property type="entry name" value="TonB_C"/>
</dbReference>
<comment type="similarity">
    <text evidence="2">Belongs to the TonB family.</text>
</comment>
<comment type="caution">
    <text evidence="11">The sequence shown here is derived from an EMBL/GenBank/DDBJ whole genome shotgun (WGS) entry which is preliminary data.</text>
</comment>